<keyword evidence="1" id="KW-0732">Signal</keyword>
<reference evidence="2 3" key="1">
    <citation type="submission" date="2007-01" db="EMBL/GenBank/DDBJ databases">
        <authorList>
            <person name="Haygood M."/>
            <person name="Podell S."/>
            <person name="Anderson C."/>
            <person name="Hopkinson B."/>
            <person name="Roe K."/>
            <person name="Barbeau K."/>
            <person name="Gaasterland T."/>
            <person name="Ferriera S."/>
            <person name="Johnson J."/>
            <person name="Kravitz S."/>
            <person name="Beeson K."/>
            <person name="Sutton G."/>
            <person name="Rogers Y.-H."/>
            <person name="Friedman R."/>
            <person name="Frazier M."/>
            <person name="Venter J.C."/>
        </authorList>
    </citation>
    <scope>NUCLEOTIDE SEQUENCE [LARGE SCALE GENOMIC DNA]</scope>
    <source>
        <strain evidence="2 3">ATCC 23134</strain>
    </source>
</reference>
<dbReference type="eggNOG" id="ENOG502Z9SH">
    <property type="taxonomic scope" value="Bacteria"/>
</dbReference>
<sequence length="378" mass="41989">MQKLSYFICLLALSIPSFATDLTENFIKGTPKISSMSQLAFGPQGILFIGDSKSATLFAIALDDKTAPVKKASLKIADLEGKIAALLGAKKSDVMVHDIAVNPLSKNIYLAVSRGRAKGDSYWKLPNDLDDATILIRIKNGKAFEEVSLNNIKYSQVTIPNPIDKKKKNWRGKFRPDVITDIAYANGQVYVSGLSNEEFASTFRKIPFPFSNQVTSSSIEIYHAAHGQYETKSPIRTFLPYNLNGKPHILAAYLCTPLVTIPEDQLKNGQHVKGRTIAELGMGNMPLDMVVYKKDDKDYILMANTTRNAMKFSIEDIANTKVNLTTKTQVPFASEGVKYISFPRLLQQLANYDDKNLLVVMRMPNGSLVMGLQPIKWL</sequence>
<dbReference type="OrthoDB" id="237405at2"/>
<dbReference type="AlphaFoldDB" id="A1ZZR0"/>
<accession>A1ZZR0</accession>
<feature type="chain" id="PRO_5002642077" description="Lipoprotein" evidence="1">
    <location>
        <begin position="20"/>
        <end position="378"/>
    </location>
</feature>
<name>A1ZZR0_MICM2</name>
<gene>
    <name evidence="2" type="ORF">M23134_06035</name>
</gene>
<dbReference type="EMBL" id="AAWS01000081">
    <property type="protein sequence ID" value="EAY24118.1"/>
    <property type="molecule type" value="Genomic_DNA"/>
</dbReference>
<evidence type="ECO:0000313" key="2">
    <source>
        <dbReference type="EMBL" id="EAY24118.1"/>
    </source>
</evidence>
<evidence type="ECO:0000313" key="3">
    <source>
        <dbReference type="Proteomes" id="UP000004095"/>
    </source>
</evidence>
<keyword evidence="3" id="KW-1185">Reference proteome</keyword>
<dbReference type="RefSeq" id="WP_002705447.1">
    <property type="nucleotide sequence ID" value="NZ_AAWS01000081.1"/>
</dbReference>
<protein>
    <recommendedName>
        <fullName evidence="4">Lipoprotein</fullName>
    </recommendedName>
</protein>
<comment type="caution">
    <text evidence="2">The sequence shown here is derived from an EMBL/GenBank/DDBJ whole genome shotgun (WGS) entry which is preliminary data.</text>
</comment>
<dbReference type="Proteomes" id="UP000004095">
    <property type="component" value="Unassembled WGS sequence"/>
</dbReference>
<evidence type="ECO:0000256" key="1">
    <source>
        <dbReference type="SAM" id="SignalP"/>
    </source>
</evidence>
<feature type="signal peptide" evidence="1">
    <location>
        <begin position="1"/>
        <end position="19"/>
    </location>
</feature>
<proteinExistence type="predicted"/>
<organism evidence="2 3">
    <name type="scientific">Microscilla marina ATCC 23134</name>
    <dbReference type="NCBI Taxonomy" id="313606"/>
    <lineage>
        <taxon>Bacteria</taxon>
        <taxon>Pseudomonadati</taxon>
        <taxon>Bacteroidota</taxon>
        <taxon>Cytophagia</taxon>
        <taxon>Cytophagales</taxon>
        <taxon>Microscillaceae</taxon>
        <taxon>Microscilla</taxon>
    </lineage>
</organism>
<evidence type="ECO:0008006" key="4">
    <source>
        <dbReference type="Google" id="ProtNLM"/>
    </source>
</evidence>